<dbReference type="InterPro" id="IPR036028">
    <property type="entry name" value="SH3-like_dom_sf"/>
</dbReference>
<feature type="signal peptide" evidence="3">
    <location>
        <begin position="1"/>
        <end position="22"/>
    </location>
</feature>
<dbReference type="SUPFAM" id="SSF50044">
    <property type="entry name" value="SH3-domain"/>
    <property type="match status" value="1"/>
</dbReference>
<keyword evidence="2" id="KW-0472">Membrane</keyword>
<protein>
    <recommendedName>
        <fullName evidence="6">SH3 domain-containing protein</fullName>
    </recommendedName>
</protein>
<evidence type="ECO:0000313" key="5">
    <source>
        <dbReference type="Proteomes" id="UP000193944"/>
    </source>
</evidence>
<feature type="compositionally biased region" description="Low complexity" evidence="1">
    <location>
        <begin position="163"/>
        <end position="190"/>
    </location>
</feature>
<sequence length="531" mass="59795">MAFIKYLLIICLCLFNINFTVEMTIGNESVLYDNIKNTYKVGEEVVLLNYINIKSEYYEECIKLYDAAIYKSDMGFASNLDYYFDGKNTIKFIIPDVPPAKEYFIASRLEKNVRSSKFLYTKRFQIISGGKINPLKSKIDSCGIKRTSIYGNPNKGKSQTLPNKNNNNNNNKNNKNNNKNNKNNKNNNNNEDINKINKTDPKVPKEPVSNNNTIIINAQDMAPSNTTVQEPISKIDDTTTTNNSNNSNSNNNNNNNNTKTSQVDPDKNSSNNKKRSLKYILFSSIGLLFCSLLVFGFLFVNKKKKNDTEELLTSTYQDSLPSPKLKGEIGQYNLPLEYGYTNNVYETNYNTPRKNSNVNVTTNKVNTSHKHSIDRNKTVSISLPITALTKNNEQLFRSYSSAGSQNVNNKEPTSHKYTNGRNKTISISLPITATVKNNEHLFRSYSSGASHNIRSSSPPINLVDPIETPSTDIKFVATTSYKPKNSNEVAISSLDIIYIVGYLDENFAQILNITTNSYGVIPISELNKIQP</sequence>
<feature type="transmembrane region" description="Helical" evidence="2">
    <location>
        <begin position="279"/>
        <end position="300"/>
    </location>
</feature>
<feature type="region of interest" description="Disordered" evidence="1">
    <location>
        <begin position="148"/>
        <end position="209"/>
    </location>
</feature>
<reference evidence="4 5" key="1">
    <citation type="submission" date="2016-08" db="EMBL/GenBank/DDBJ databases">
        <title>A Parts List for Fungal Cellulosomes Revealed by Comparative Genomics.</title>
        <authorList>
            <consortium name="DOE Joint Genome Institute"/>
            <person name="Haitjema C.H."/>
            <person name="Gilmore S.P."/>
            <person name="Henske J.K."/>
            <person name="Solomon K.V."/>
            <person name="De Groot R."/>
            <person name="Kuo A."/>
            <person name="Mondo S.J."/>
            <person name="Salamov A.A."/>
            <person name="Labutti K."/>
            <person name="Zhao Z."/>
            <person name="Chiniquy J."/>
            <person name="Barry K."/>
            <person name="Brewer H.M."/>
            <person name="Purvine S.O."/>
            <person name="Wright A.T."/>
            <person name="Boxma B."/>
            <person name="Van Alen T."/>
            <person name="Hackstein J.H."/>
            <person name="Baker S.E."/>
            <person name="Grigoriev I.V."/>
            <person name="O'Malley M.A."/>
        </authorList>
    </citation>
    <scope>NUCLEOTIDE SEQUENCE [LARGE SCALE GENOMIC DNA]</scope>
    <source>
        <strain evidence="4 5">S4</strain>
    </source>
</reference>
<gene>
    <name evidence="4" type="ORF">BCR32DRAFT_294624</name>
</gene>
<feature type="chain" id="PRO_5012960113" description="SH3 domain-containing protein" evidence="3">
    <location>
        <begin position="23"/>
        <end position="531"/>
    </location>
</feature>
<organism evidence="4 5">
    <name type="scientific">Anaeromyces robustus</name>
    <dbReference type="NCBI Taxonomy" id="1754192"/>
    <lineage>
        <taxon>Eukaryota</taxon>
        <taxon>Fungi</taxon>
        <taxon>Fungi incertae sedis</taxon>
        <taxon>Chytridiomycota</taxon>
        <taxon>Chytridiomycota incertae sedis</taxon>
        <taxon>Neocallimastigomycetes</taxon>
        <taxon>Neocallimastigales</taxon>
        <taxon>Neocallimastigaceae</taxon>
        <taxon>Anaeromyces</taxon>
    </lineage>
</organism>
<dbReference type="EMBL" id="MCFG01000187">
    <property type="protein sequence ID" value="ORX79089.1"/>
    <property type="molecule type" value="Genomic_DNA"/>
</dbReference>
<comment type="caution">
    <text evidence="4">The sequence shown here is derived from an EMBL/GenBank/DDBJ whole genome shotgun (WGS) entry which is preliminary data.</text>
</comment>
<keyword evidence="5" id="KW-1185">Reference proteome</keyword>
<proteinExistence type="predicted"/>
<name>A0A1Y1WZT8_9FUNG</name>
<evidence type="ECO:0000256" key="2">
    <source>
        <dbReference type="SAM" id="Phobius"/>
    </source>
</evidence>
<keyword evidence="2" id="KW-1133">Transmembrane helix</keyword>
<evidence type="ECO:0000256" key="3">
    <source>
        <dbReference type="SAM" id="SignalP"/>
    </source>
</evidence>
<dbReference type="OrthoDB" id="10571654at2759"/>
<evidence type="ECO:0008006" key="6">
    <source>
        <dbReference type="Google" id="ProtNLM"/>
    </source>
</evidence>
<keyword evidence="2" id="KW-0812">Transmembrane</keyword>
<feature type="compositionally biased region" description="Basic and acidic residues" evidence="1">
    <location>
        <begin position="192"/>
        <end position="205"/>
    </location>
</feature>
<feature type="compositionally biased region" description="Polar residues" evidence="1">
    <location>
        <begin position="149"/>
        <end position="162"/>
    </location>
</feature>
<feature type="region of interest" description="Disordered" evidence="1">
    <location>
        <begin position="401"/>
        <end position="421"/>
    </location>
</feature>
<dbReference type="AlphaFoldDB" id="A0A1Y1WZT8"/>
<feature type="compositionally biased region" description="Low complexity" evidence="1">
    <location>
        <begin position="238"/>
        <end position="258"/>
    </location>
</feature>
<reference evidence="4 5" key="2">
    <citation type="submission" date="2016-08" db="EMBL/GenBank/DDBJ databases">
        <title>Pervasive Adenine N6-methylation of Active Genes in Fungi.</title>
        <authorList>
            <consortium name="DOE Joint Genome Institute"/>
            <person name="Mondo S.J."/>
            <person name="Dannebaum R.O."/>
            <person name="Kuo R.C."/>
            <person name="Labutti K."/>
            <person name="Haridas S."/>
            <person name="Kuo A."/>
            <person name="Salamov A."/>
            <person name="Ahrendt S.R."/>
            <person name="Lipzen A."/>
            <person name="Sullivan W."/>
            <person name="Andreopoulos W.B."/>
            <person name="Clum A."/>
            <person name="Lindquist E."/>
            <person name="Daum C."/>
            <person name="Ramamoorthy G.K."/>
            <person name="Gryganskyi A."/>
            <person name="Culley D."/>
            <person name="Magnuson J.K."/>
            <person name="James T.Y."/>
            <person name="O'Malley M.A."/>
            <person name="Stajich J.E."/>
            <person name="Spatafora J.W."/>
            <person name="Visel A."/>
            <person name="Grigoriev I.V."/>
        </authorList>
    </citation>
    <scope>NUCLEOTIDE SEQUENCE [LARGE SCALE GENOMIC DNA]</scope>
    <source>
        <strain evidence="4 5">S4</strain>
    </source>
</reference>
<evidence type="ECO:0000256" key="1">
    <source>
        <dbReference type="SAM" id="MobiDB-lite"/>
    </source>
</evidence>
<dbReference type="Proteomes" id="UP000193944">
    <property type="component" value="Unassembled WGS sequence"/>
</dbReference>
<evidence type="ECO:0000313" key="4">
    <source>
        <dbReference type="EMBL" id="ORX79089.1"/>
    </source>
</evidence>
<feature type="region of interest" description="Disordered" evidence="1">
    <location>
        <begin position="235"/>
        <end position="272"/>
    </location>
</feature>
<accession>A0A1Y1WZT8</accession>
<keyword evidence="3" id="KW-0732">Signal</keyword>